<dbReference type="PANTHER" id="PTHR24421">
    <property type="entry name" value="NITRATE/NITRITE SENSOR PROTEIN NARX-RELATED"/>
    <property type="match status" value="1"/>
</dbReference>
<dbReference type="InterPro" id="IPR036890">
    <property type="entry name" value="HATPase_C_sf"/>
</dbReference>
<keyword evidence="7" id="KW-0067">ATP-binding</keyword>
<name>G2GFW6_9ACTN</name>
<feature type="transmembrane region" description="Helical" evidence="10">
    <location>
        <begin position="136"/>
        <end position="160"/>
    </location>
</feature>
<evidence type="ECO:0000256" key="2">
    <source>
        <dbReference type="ARBA" id="ARBA00012438"/>
    </source>
</evidence>
<feature type="transmembrane region" description="Helical" evidence="10">
    <location>
        <begin position="33"/>
        <end position="52"/>
    </location>
</feature>
<dbReference type="RefSeq" id="WP_007498592.1">
    <property type="nucleotide sequence ID" value="NZ_AGBF01000086.1"/>
</dbReference>
<evidence type="ECO:0000256" key="8">
    <source>
        <dbReference type="ARBA" id="ARBA00023012"/>
    </source>
</evidence>
<keyword evidence="10" id="KW-0812">Transmembrane</keyword>
<keyword evidence="6 12" id="KW-0418">Kinase</keyword>
<protein>
    <recommendedName>
        <fullName evidence="2">histidine kinase</fullName>
        <ecNumber evidence="2">2.7.13.3</ecNumber>
    </recommendedName>
</protein>
<dbReference type="GO" id="GO:0046983">
    <property type="term" value="F:protein dimerization activity"/>
    <property type="evidence" value="ECO:0007669"/>
    <property type="project" value="InterPro"/>
</dbReference>
<keyword evidence="3" id="KW-0597">Phosphoprotein</keyword>
<comment type="catalytic activity">
    <reaction evidence="1">
        <text>ATP + protein L-histidine = ADP + protein N-phospho-L-histidine.</text>
        <dbReference type="EC" id="2.7.13.3"/>
    </reaction>
</comment>
<dbReference type="Gene3D" id="3.30.565.10">
    <property type="entry name" value="Histidine kinase-like ATPase, C-terminal domain"/>
    <property type="match status" value="1"/>
</dbReference>
<evidence type="ECO:0000256" key="5">
    <source>
        <dbReference type="ARBA" id="ARBA00022741"/>
    </source>
</evidence>
<dbReference type="Proteomes" id="UP000004217">
    <property type="component" value="Unassembled WGS sequence"/>
</dbReference>
<feature type="transmembrane region" description="Helical" evidence="10">
    <location>
        <begin position="72"/>
        <end position="97"/>
    </location>
</feature>
<dbReference type="CDD" id="cd16917">
    <property type="entry name" value="HATPase_UhpB-NarQ-NarX-like"/>
    <property type="match status" value="1"/>
</dbReference>
<evidence type="ECO:0000256" key="6">
    <source>
        <dbReference type="ARBA" id="ARBA00022777"/>
    </source>
</evidence>
<evidence type="ECO:0000313" key="13">
    <source>
        <dbReference type="Proteomes" id="UP000004217"/>
    </source>
</evidence>
<evidence type="ECO:0000256" key="1">
    <source>
        <dbReference type="ARBA" id="ARBA00000085"/>
    </source>
</evidence>
<dbReference type="GO" id="GO:0016020">
    <property type="term" value="C:membrane"/>
    <property type="evidence" value="ECO:0007669"/>
    <property type="project" value="InterPro"/>
</dbReference>
<dbReference type="InterPro" id="IPR050482">
    <property type="entry name" value="Sensor_HK_TwoCompSys"/>
</dbReference>
<dbReference type="EMBL" id="AGBF01000086">
    <property type="protein sequence ID" value="EGX57594.1"/>
    <property type="molecule type" value="Genomic_DNA"/>
</dbReference>
<reference evidence="12 13" key="1">
    <citation type="submission" date="2011-08" db="EMBL/GenBank/DDBJ databases">
        <authorList>
            <person name="Lin Y."/>
            <person name="Hao X."/>
            <person name="Johnstone L."/>
            <person name="Miller S.J."/>
            <person name="Wei G."/>
            <person name="Rensing C."/>
        </authorList>
    </citation>
    <scope>NUCLEOTIDE SEQUENCE [LARGE SCALE GENOMIC DNA]</scope>
    <source>
        <strain evidence="12 13">K42</strain>
    </source>
</reference>
<keyword evidence="5" id="KW-0547">Nucleotide-binding</keyword>
<dbReference type="Pfam" id="PF07730">
    <property type="entry name" value="HisKA_3"/>
    <property type="match status" value="1"/>
</dbReference>
<accession>G2GFW6</accession>
<dbReference type="Gene3D" id="1.20.5.1930">
    <property type="match status" value="1"/>
</dbReference>
<feature type="domain" description="Signal transduction histidine kinase subgroup 3 dimerisation and phosphoacceptor" evidence="11">
    <location>
        <begin position="196"/>
        <end position="260"/>
    </location>
</feature>
<dbReference type="AlphaFoldDB" id="G2GFW6"/>
<keyword evidence="10" id="KW-0472">Membrane</keyword>
<dbReference type="InterPro" id="IPR011712">
    <property type="entry name" value="Sig_transdc_His_kin_sub3_dim/P"/>
</dbReference>
<gene>
    <name evidence="12" type="ORF">SZN_22001</name>
</gene>
<organism evidence="12 13">
    <name type="scientific">Streptomyces zinciresistens K42</name>
    <dbReference type="NCBI Taxonomy" id="700597"/>
    <lineage>
        <taxon>Bacteria</taxon>
        <taxon>Bacillati</taxon>
        <taxon>Actinomycetota</taxon>
        <taxon>Actinomycetes</taxon>
        <taxon>Kitasatosporales</taxon>
        <taxon>Streptomycetaceae</taxon>
        <taxon>Streptomyces</taxon>
    </lineage>
</organism>
<proteinExistence type="predicted"/>
<evidence type="ECO:0000256" key="3">
    <source>
        <dbReference type="ARBA" id="ARBA00022553"/>
    </source>
</evidence>
<dbReference type="GO" id="GO:0000155">
    <property type="term" value="F:phosphorelay sensor kinase activity"/>
    <property type="evidence" value="ECO:0007669"/>
    <property type="project" value="InterPro"/>
</dbReference>
<keyword evidence="4" id="KW-0808">Transferase</keyword>
<evidence type="ECO:0000259" key="11">
    <source>
        <dbReference type="Pfam" id="PF07730"/>
    </source>
</evidence>
<dbReference type="EC" id="2.7.13.3" evidence="2"/>
<keyword evidence="10" id="KW-1133">Transmembrane helix</keyword>
<keyword evidence="8" id="KW-0902">Two-component regulatory system</keyword>
<comment type="caution">
    <text evidence="12">The sequence shown here is derived from an EMBL/GenBank/DDBJ whole genome shotgun (WGS) entry which is preliminary data.</text>
</comment>
<keyword evidence="13" id="KW-1185">Reference proteome</keyword>
<feature type="transmembrane region" description="Helical" evidence="10">
    <location>
        <begin position="109"/>
        <end position="130"/>
    </location>
</feature>
<feature type="region of interest" description="Disordered" evidence="9">
    <location>
        <begin position="516"/>
        <end position="536"/>
    </location>
</feature>
<evidence type="ECO:0000256" key="10">
    <source>
        <dbReference type="SAM" id="Phobius"/>
    </source>
</evidence>
<feature type="transmembrane region" description="Helical" evidence="10">
    <location>
        <begin position="460"/>
        <end position="487"/>
    </location>
</feature>
<dbReference type="OrthoDB" id="227596at2"/>
<evidence type="ECO:0000256" key="4">
    <source>
        <dbReference type="ARBA" id="ARBA00022679"/>
    </source>
</evidence>
<evidence type="ECO:0000313" key="12">
    <source>
        <dbReference type="EMBL" id="EGX57594.1"/>
    </source>
</evidence>
<sequence length="571" mass="58879">MDAAQTSRTARALGSRLLAASPWSRGRIVGESLLVLVLAASAGAFDGTPGLGPRTVATALAAGLLCLVRRSLPATVLVAASALAGTLAGVTPLMMYASWSAGSRITRPWRALAAYAAALALHIAFSVRLVSGEGVAFSPLAAAVLAASAFVALAVVPGLASRYRAQRRALLDALHRHNAQLVREQAMVAHQARLLERQRIAQDMHDSLGHQLALIAVHAGALEVDPDLGDRHREGVGILREAARSAMRELREAVGILRDDAPAPAGRGDGPAGAEVPAARVAAAVDGLVEASRTAGARIALHRSGTVRPLAPAADHAAYRIAQEGLTNAHKHAPGAPITVSLRYEPDSLVVEVANGPGPAGAAAAVSGGQGLAGLRERARLVGGMVHTGGTADGGFRLAGVLPYGGGETASRADSATLVGESGDFRGQFDPGAADEAGAVVDRSDQQREFAAIMSRKKKVGLGCAVTAVVLVVGVAGLAVWGVTAVWKEFTSGTISPDLYRSVKVGDAEKDVRARLPEGSSLLTDGQEKQGPPLPEGARCSHYLDVEDSVVYRFCFADGKLVAKESFKDRL</sequence>
<dbReference type="SUPFAM" id="SSF55874">
    <property type="entry name" value="ATPase domain of HSP90 chaperone/DNA topoisomerase II/histidine kinase"/>
    <property type="match status" value="1"/>
</dbReference>
<dbReference type="GO" id="GO:0005524">
    <property type="term" value="F:ATP binding"/>
    <property type="evidence" value="ECO:0007669"/>
    <property type="project" value="UniProtKB-KW"/>
</dbReference>
<evidence type="ECO:0000256" key="7">
    <source>
        <dbReference type="ARBA" id="ARBA00022840"/>
    </source>
</evidence>
<dbReference type="PANTHER" id="PTHR24421:SF10">
    <property type="entry name" value="NITRATE_NITRITE SENSOR PROTEIN NARQ"/>
    <property type="match status" value="1"/>
</dbReference>
<evidence type="ECO:0000256" key="9">
    <source>
        <dbReference type="SAM" id="MobiDB-lite"/>
    </source>
</evidence>
<dbReference type="PATRIC" id="fig|700597.3.peg.4316"/>